<dbReference type="GO" id="GO:0016020">
    <property type="term" value="C:membrane"/>
    <property type="evidence" value="ECO:0007669"/>
    <property type="project" value="UniProtKB-SubCell"/>
</dbReference>
<proteinExistence type="predicted"/>
<dbReference type="InterPro" id="IPR020846">
    <property type="entry name" value="MFS_dom"/>
</dbReference>
<evidence type="ECO:0000256" key="3">
    <source>
        <dbReference type="ARBA" id="ARBA00022692"/>
    </source>
</evidence>
<dbReference type="EMBL" id="JAULSU010000005">
    <property type="protein sequence ID" value="KAK0617239.1"/>
    <property type="molecule type" value="Genomic_DNA"/>
</dbReference>
<keyword evidence="3 6" id="KW-0812">Transmembrane</keyword>
<keyword evidence="5 6" id="KW-0472">Membrane</keyword>
<protein>
    <submittedName>
        <fullName evidence="8">Major facilitator superfamily domain-containing protein</fullName>
    </submittedName>
</protein>
<feature type="transmembrane region" description="Helical" evidence="6">
    <location>
        <begin position="297"/>
        <end position="320"/>
    </location>
</feature>
<evidence type="ECO:0000256" key="5">
    <source>
        <dbReference type="ARBA" id="ARBA00023136"/>
    </source>
</evidence>
<evidence type="ECO:0000256" key="6">
    <source>
        <dbReference type="SAM" id="Phobius"/>
    </source>
</evidence>
<reference evidence="8" key="1">
    <citation type="submission" date="2023-06" db="EMBL/GenBank/DDBJ databases">
        <title>Genome-scale phylogeny and comparative genomics of the fungal order Sordariales.</title>
        <authorList>
            <consortium name="Lawrence Berkeley National Laboratory"/>
            <person name="Hensen N."/>
            <person name="Bonometti L."/>
            <person name="Westerberg I."/>
            <person name="Brannstrom I.O."/>
            <person name="Guillou S."/>
            <person name="Cros-Aarteil S."/>
            <person name="Calhoun S."/>
            <person name="Haridas S."/>
            <person name="Kuo A."/>
            <person name="Mondo S."/>
            <person name="Pangilinan J."/>
            <person name="Riley R."/>
            <person name="Labutti K."/>
            <person name="Andreopoulos B."/>
            <person name="Lipzen A."/>
            <person name="Chen C."/>
            <person name="Yanf M."/>
            <person name="Daum C."/>
            <person name="Ng V."/>
            <person name="Clum A."/>
            <person name="Steindorff A."/>
            <person name="Ohm R."/>
            <person name="Martin F."/>
            <person name="Silar P."/>
            <person name="Natvig D."/>
            <person name="Lalanne C."/>
            <person name="Gautier V."/>
            <person name="Ament-Velasquez S.L."/>
            <person name="Kruys A."/>
            <person name="Hutchinson M.I."/>
            <person name="Powell A.J."/>
            <person name="Barry K."/>
            <person name="Miller A.N."/>
            <person name="Grigoriev I.V."/>
            <person name="Debuchy R."/>
            <person name="Gladieux P."/>
            <person name="Thoren M.H."/>
            <person name="Johannesson H."/>
        </authorList>
    </citation>
    <scope>NUCLEOTIDE SEQUENCE</scope>
    <source>
        <strain evidence="8">CBS 606.72</strain>
    </source>
</reference>
<keyword evidence="9" id="KW-1185">Reference proteome</keyword>
<dbReference type="PANTHER" id="PTHR43791">
    <property type="entry name" value="PERMEASE-RELATED"/>
    <property type="match status" value="1"/>
</dbReference>
<comment type="caution">
    <text evidence="8">The sequence shown here is derived from an EMBL/GenBank/DDBJ whole genome shotgun (WGS) entry which is preliminary data.</text>
</comment>
<feature type="transmembrane region" description="Helical" evidence="6">
    <location>
        <begin position="447"/>
        <end position="469"/>
    </location>
</feature>
<evidence type="ECO:0000256" key="2">
    <source>
        <dbReference type="ARBA" id="ARBA00022448"/>
    </source>
</evidence>
<feature type="transmembrane region" description="Helical" evidence="6">
    <location>
        <begin position="125"/>
        <end position="145"/>
    </location>
</feature>
<dbReference type="InterPro" id="IPR011701">
    <property type="entry name" value="MFS"/>
</dbReference>
<feature type="transmembrane region" description="Helical" evidence="6">
    <location>
        <begin position="332"/>
        <end position="349"/>
    </location>
</feature>
<accession>A0AA40BXH2</accession>
<evidence type="ECO:0000313" key="9">
    <source>
        <dbReference type="Proteomes" id="UP001175000"/>
    </source>
</evidence>
<dbReference type="Pfam" id="PF07690">
    <property type="entry name" value="MFS_1"/>
    <property type="match status" value="1"/>
</dbReference>
<evidence type="ECO:0000259" key="7">
    <source>
        <dbReference type="PROSITE" id="PS50850"/>
    </source>
</evidence>
<dbReference type="FunFam" id="1.20.1250.20:FF:000013">
    <property type="entry name" value="MFS general substrate transporter"/>
    <property type="match status" value="1"/>
</dbReference>
<dbReference type="FunFam" id="1.20.1250.20:FF:000018">
    <property type="entry name" value="MFS transporter permease"/>
    <property type="match status" value="1"/>
</dbReference>
<name>A0AA40BXH2_9PEZI</name>
<comment type="subcellular location">
    <subcellularLocation>
        <location evidence="1">Membrane</location>
        <topology evidence="1">Multi-pass membrane protein</topology>
    </subcellularLocation>
</comment>
<keyword evidence="2" id="KW-0813">Transport</keyword>
<dbReference type="PROSITE" id="PS50850">
    <property type="entry name" value="MFS"/>
    <property type="match status" value="1"/>
</dbReference>
<evidence type="ECO:0000256" key="4">
    <source>
        <dbReference type="ARBA" id="ARBA00022989"/>
    </source>
</evidence>
<dbReference type="Gene3D" id="1.20.1250.20">
    <property type="entry name" value="MFS general substrate transporter like domains"/>
    <property type="match status" value="2"/>
</dbReference>
<feature type="transmembrane region" description="Helical" evidence="6">
    <location>
        <begin position="416"/>
        <end position="435"/>
    </location>
</feature>
<organism evidence="8 9">
    <name type="scientific">Immersiella caudata</name>
    <dbReference type="NCBI Taxonomy" id="314043"/>
    <lineage>
        <taxon>Eukaryota</taxon>
        <taxon>Fungi</taxon>
        <taxon>Dikarya</taxon>
        <taxon>Ascomycota</taxon>
        <taxon>Pezizomycotina</taxon>
        <taxon>Sordariomycetes</taxon>
        <taxon>Sordariomycetidae</taxon>
        <taxon>Sordariales</taxon>
        <taxon>Lasiosphaeriaceae</taxon>
        <taxon>Immersiella</taxon>
    </lineage>
</organism>
<dbReference type="GO" id="GO:0022857">
    <property type="term" value="F:transmembrane transporter activity"/>
    <property type="evidence" value="ECO:0007669"/>
    <property type="project" value="InterPro"/>
</dbReference>
<feature type="transmembrane region" description="Helical" evidence="6">
    <location>
        <begin position="356"/>
        <end position="375"/>
    </location>
</feature>
<feature type="transmembrane region" description="Helical" evidence="6">
    <location>
        <begin position="381"/>
        <end position="404"/>
    </location>
</feature>
<sequence>MMISTDALEISLVSDPRRSEEDLATRVVEDEEEMYGIDPVLERRLRRKLDRRLITLVFAAYLFAFLDRSNIGNAQTAGMGNDLGFGDEKYQWLLTIFYIPYSRQMLAQVHFLFEWFAIMWKLVPPHIWAGVTVLTWGLASTLQAVATNWEGLMVCRWFLAMAEAGFGPGVPYLLSFFYRRHELGFRCGIFLSAAPLATTFAGALAYGITSAHTPLTNWRLLFLVEGIPTLLLAIALYFLLPDSPASVSFLTPAEKRVASARAILQSGTPDSSSRLGALSLSEALAAFRSPQTWIQPLMYFSCNVSFASLPVFLPAILAGMGYSSVNAQGLTAPPYFFAFVVCLVTTYLADRTQQRGLVIITLSLVAGVGYLLLAVEHSLPIRYFGVFLAAGGVFPAIANILSWVLNNQGTDTKRGVAIAMLNIIGQCGPLLGTRMFPVGEGPYYTKGMAVCAGFMFFNALLAVCLRAWFVRENKRLVREERECDGSKGKGAVAGEGEMEGGGKGLSVVVEGAVAGGKGEGEGVIGASEMEGGWGYRYVL</sequence>
<feature type="transmembrane region" description="Helical" evidence="6">
    <location>
        <begin position="220"/>
        <end position="240"/>
    </location>
</feature>
<feature type="transmembrane region" description="Helical" evidence="6">
    <location>
        <begin position="157"/>
        <end position="177"/>
    </location>
</feature>
<dbReference type="AlphaFoldDB" id="A0AA40BXH2"/>
<keyword evidence="4 6" id="KW-1133">Transmembrane helix</keyword>
<dbReference type="Proteomes" id="UP001175000">
    <property type="component" value="Unassembled WGS sequence"/>
</dbReference>
<dbReference type="PANTHER" id="PTHR43791:SF36">
    <property type="entry name" value="TRANSPORTER, PUTATIVE (AFU_ORTHOLOGUE AFUA_6G08340)-RELATED"/>
    <property type="match status" value="1"/>
</dbReference>
<evidence type="ECO:0000313" key="8">
    <source>
        <dbReference type="EMBL" id="KAK0617239.1"/>
    </source>
</evidence>
<dbReference type="SUPFAM" id="SSF103473">
    <property type="entry name" value="MFS general substrate transporter"/>
    <property type="match status" value="1"/>
</dbReference>
<feature type="transmembrane region" description="Helical" evidence="6">
    <location>
        <begin position="53"/>
        <end position="71"/>
    </location>
</feature>
<gene>
    <name evidence="8" type="ORF">B0T14DRAFT_589760</name>
</gene>
<feature type="transmembrane region" description="Helical" evidence="6">
    <location>
        <begin position="91"/>
        <end position="113"/>
    </location>
</feature>
<feature type="domain" description="Major facilitator superfamily (MFS) profile" evidence="7">
    <location>
        <begin position="53"/>
        <end position="475"/>
    </location>
</feature>
<dbReference type="InterPro" id="IPR036259">
    <property type="entry name" value="MFS_trans_sf"/>
</dbReference>
<feature type="transmembrane region" description="Helical" evidence="6">
    <location>
        <begin position="189"/>
        <end position="208"/>
    </location>
</feature>
<evidence type="ECO:0000256" key="1">
    <source>
        <dbReference type="ARBA" id="ARBA00004141"/>
    </source>
</evidence>